<dbReference type="Proteomes" id="UP000827872">
    <property type="component" value="Linkage Group LG03"/>
</dbReference>
<dbReference type="EMBL" id="CM037616">
    <property type="protein sequence ID" value="KAH7992893.1"/>
    <property type="molecule type" value="Genomic_DNA"/>
</dbReference>
<comment type="caution">
    <text evidence="1">The sequence shown here is derived from an EMBL/GenBank/DDBJ whole genome shotgun (WGS) entry which is preliminary data.</text>
</comment>
<organism evidence="1 2">
    <name type="scientific">Sphaerodactylus townsendi</name>
    <dbReference type="NCBI Taxonomy" id="933632"/>
    <lineage>
        <taxon>Eukaryota</taxon>
        <taxon>Metazoa</taxon>
        <taxon>Chordata</taxon>
        <taxon>Craniata</taxon>
        <taxon>Vertebrata</taxon>
        <taxon>Euteleostomi</taxon>
        <taxon>Lepidosauria</taxon>
        <taxon>Squamata</taxon>
        <taxon>Bifurcata</taxon>
        <taxon>Gekkota</taxon>
        <taxon>Sphaerodactylidae</taxon>
        <taxon>Sphaerodactylus</taxon>
    </lineage>
</organism>
<protein>
    <submittedName>
        <fullName evidence="1">Dual specificity mitogen-activated protein kinase kinase 4</fullName>
    </submittedName>
</protein>
<evidence type="ECO:0000313" key="2">
    <source>
        <dbReference type="Proteomes" id="UP000827872"/>
    </source>
</evidence>
<gene>
    <name evidence="1" type="primary">MAP2K4</name>
    <name evidence="1" type="ORF">K3G42_027966</name>
</gene>
<sequence length="268" mass="30489">MCSKRIRSTVDEKEQKQLLMDLDVVMRSSDCPYIVQFYGALFREGDCWICMELMSTSFDKFYKYVYSVLDDVIPEEILGKITLATVKALNHLKENLKIIHRDIKPSNILLDRNGNIKLCDFGISGQLVDSIAKTRDAGCRPYMALECAIDITCTCEWLKLKSYLNLLTHRLKMSMRAGDGIFCVVCRGLFSCHFSTLTSSATSLELSCWTPERIDPSASRQGYDVRSDVWSLGITLYELANRTVPYPKWNSVFDQLTQVVKGDPPTTE</sequence>
<keyword evidence="2" id="KW-1185">Reference proteome</keyword>
<accession>A0ACB8EK96</accession>
<name>A0ACB8EK96_9SAUR</name>
<keyword evidence="1" id="KW-0808">Transferase</keyword>
<keyword evidence="1" id="KW-0418">Kinase</keyword>
<evidence type="ECO:0000313" key="1">
    <source>
        <dbReference type="EMBL" id="KAH7992893.1"/>
    </source>
</evidence>
<reference evidence="1" key="1">
    <citation type="submission" date="2021-08" db="EMBL/GenBank/DDBJ databases">
        <title>The first chromosome-level gecko genome reveals the dynamic sex chromosomes of Neotropical dwarf geckos (Sphaerodactylidae: Sphaerodactylus).</title>
        <authorList>
            <person name="Pinto B.J."/>
            <person name="Keating S.E."/>
            <person name="Gamble T."/>
        </authorList>
    </citation>
    <scope>NUCLEOTIDE SEQUENCE</scope>
    <source>
        <strain evidence="1">TG3544</strain>
    </source>
</reference>
<proteinExistence type="predicted"/>